<sequence length="126" mass="13718">MHISSTLSLSFLLCFSLLVSDSIVYGKPDASDFKILQQLILSGANEVETSGVGKCTDKQIKKDIEDKCSSADNCSELQDTFNCVVGVYRKDCGKNIAAKFCDMMNGILNQLGNPCHLKCTVAKQID</sequence>
<evidence type="ECO:0000256" key="1">
    <source>
        <dbReference type="SAM" id="SignalP"/>
    </source>
</evidence>
<reference evidence="3" key="1">
    <citation type="submission" date="2022-11" db="UniProtKB">
        <authorList>
            <consortium name="WormBaseParasite"/>
        </authorList>
    </citation>
    <scope>IDENTIFICATION</scope>
</reference>
<evidence type="ECO:0000313" key="2">
    <source>
        <dbReference type="Proteomes" id="UP000887578"/>
    </source>
</evidence>
<protein>
    <submittedName>
        <fullName evidence="3">Uncharacterized protein</fullName>
    </submittedName>
</protein>
<dbReference type="WBParaSite" id="PDA_v2.g27288.t1">
    <property type="protein sequence ID" value="PDA_v2.g27288.t1"/>
    <property type="gene ID" value="PDA_v2.g27288"/>
</dbReference>
<dbReference type="AlphaFoldDB" id="A0A914Q891"/>
<keyword evidence="2" id="KW-1185">Reference proteome</keyword>
<feature type="signal peptide" evidence="1">
    <location>
        <begin position="1"/>
        <end position="26"/>
    </location>
</feature>
<keyword evidence="1" id="KW-0732">Signal</keyword>
<evidence type="ECO:0000313" key="3">
    <source>
        <dbReference type="WBParaSite" id="PDA_v2.g27288.t1"/>
    </source>
</evidence>
<accession>A0A914Q891</accession>
<feature type="chain" id="PRO_5037069553" evidence="1">
    <location>
        <begin position="27"/>
        <end position="126"/>
    </location>
</feature>
<organism evidence="2 3">
    <name type="scientific">Panagrolaimus davidi</name>
    <dbReference type="NCBI Taxonomy" id="227884"/>
    <lineage>
        <taxon>Eukaryota</taxon>
        <taxon>Metazoa</taxon>
        <taxon>Ecdysozoa</taxon>
        <taxon>Nematoda</taxon>
        <taxon>Chromadorea</taxon>
        <taxon>Rhabditida</taxon>
        <taxon>Tylenchina</taxon>
        <taxon>Panagrolaimomorpha</taxon>
        <taxon>Panagrolaimoidea</taxon>
        <taxon>Panagrolaimidae</taxon>
        <taxon>Panagrolaimus</taxon>
    </lineage>
</organism>
<proteinExistence type="predicted"/>
<name>A0A914Q891_9BILA</name>
<dbReference type="Proteomes" id="UP000887578">
    <property type="component" value="Unplaced"/>
</dbReference>